<evidence type="ECO:0000313" key="1">
    <source>
        <dbReference type="EMBL" id="PIL22294.1"/>
    </source>
</evidence>
<dbReference type="InterPro" id="IPR036396">
    <property type="entry name" value="Cyt_P450_sf"/>
</dbReference>
<dbReference type="GO" id="GO:0004497">
    <property type="term" value="F:monooxygenase activity"/>
    <property type="evidence" value="ECO:0007669"/>
    <property type="project" value="InterPro"/>
</dbReference>
<sequence>MLWRLVKHRHVVTNIAYDVIVSLPYLDVISHETLCVHVPALKRFREAHMDVVLTLTEPIRDLDGTLMHKIFVPKDIHVFVSICLSNNNLDI</sequence>
<dbReference type="OrthoDB" id="1470350at2759"/>
<keyword evidence="2" id="KW-1185">Reference proteome</keyword>
<dbReference type="GO" id="GO:0005506">
    <property type="term" value="F:iron ion binding"/>
    <property type="evidence" value="ECO:0007669"/>
    <property type="project" value="InterPro"/>
</dbReference>
<name>A0A2G8RL41_9APHY</name>
<organism evidence="1 2">
    <name type="scientific">Ganoderma sinense ZZ0214-1</name>
    <dbReference type="NCBI Taxonomy" id="1077348"/>
    <lineage>
        <taxon>Eukaryota</taxon>
        <taxon>Fungi</taxon>
        <taxon>Dikarya</taxon>
        <taxon>Basidiomycota</taxon>
        <taxon>Agaricomycotina</taxon>
        <taxon>Agaricomycetes</taxon>
        <taxon>Polyporales</taxon>
        <taxon>Polyporaceae</taxon>
        <taxon>Ganoderma</taxon>
    </lineage>
</organism>
<dbReference type="AlphaFoldDB" id="A0A2G8RL41"/>
<dbReference type="GO" id="GO:0020037">
    <property type="term" value="F:heme binding"/>
    <property type="evidence" value="ECO:0007669"/>
    <property type="project" value="InterPro"/>
</dbReference>
<comment type="caution">
    <text evidence="1">The sequence shown here is derived from an EMBL/GenBank/DDBJ whole genome shotgun (WGS) entry which is preliminary data.</text>
</comment>
<accession>A0A2G8RL41</accession>
<reference evidence="1 2" key="1">
    <citation type="journal article" date="2015" name="Sci. Rep.">
        <title>Chromosome-level genome map provides insights into diverse defense mechanisms in the medicinal fungus Ganoderma sinense.</title>
        <authorList>
            <person name="Zhu Y."/>
            <person name="Xu J."/>
            <person name="Sun C."/>
            <person name="Zhou S."/>
            <person name="Xu H."/>
            <person name="Nelson D.R."/>
            <person name="Qian J."/>
            <person name="Song J."/>
            <person name="Luo H."/>
            <person name="Xiang L."/>
            <person name="Li Y."/>
            <person name="Xu Z."/>
            <person name="Ji A."/>
            <person name="Wang L."/>
            <person name="Lu S."/>
            <person name="Hayward A."/>
            <person name="Sun W."/>
            <person name="Li X."/>
            <person name="Schwartz D.C."/>
            <person name="Wang Y."/>
            <person name="Chen S."/>
        </authorList>
    </citation>
    <scope>NUCLEOTIDE SEQUENCE [LARGE SCALE GENOMIC DNA]</scope>
    <source>
        <strain evidence="1 2">ZZ0214-1</strain>
    </source>
</reference>
<gene>
    <name evidence="1" type="ORF">GSI_14982</name>
</gene>
<evidence type="ECO:0000313" key="2">
    <source>
        <dbReference type="Proteomes" id="UP000230002"/>
    </source>
</evidence>
<dbReference type="Gene3D" id="1.10.630.10">
    <property type="entry name" value="Cytochrome P450"/>
    <property type="match status" value="1"/>
</dbReference>
<dbReference type="STRING" id="1077348.A0A2G8RL41"/>
<dbReference type="Proteomes" id="UP000230002">
    <property type="component" value="Unassembled WGS sequence"/>
</dbReference>
<dbReference type="GO" id="GO:0016705">
    <property type="term" value="F:oxidoreductase activity, acting on paired donors, with incorporation or reduction of molecular oxygen"/>
    <property type="evidence" value="ECO:0007669"/>
    <property type="project" value="InterPro"/>
</dbReference>
<dbReference type="EMBL" id="AYKW01000069">
    <property type="protein sequence ID" value="PIL22294.1"/>
    <property type="molecule type" value="Genomic_DNA"/>
</dbReference>
<proteinExistence type="predicted"/>
<protein>
    <submittedName>
        <fullName evidence="1">Uncharacterized protein</fullName>
    </submittedName>
</protein>